<keyword evidence="2" id="KW-1185">Reference proteome</keyword>
<evidence type="ECO:0000313" key="2">
    <source>
        <dbReference type="Proteomes" id="UP001163046"/>
    </source>
</evidence>
<evidence type="ECO:0000313" key="1">
    <source>
        <dbReference type="EMBL" id="KAJ7356264.1"/>
    </source>
</evidence>
<accession>A0A9W9YLA3</accession>
<organism evidence="1 2">
    <name type="scientific">Desmophyllum pertusum</name>
    <dbReference type="NCBI Taxonomy" id="174260"/>
    <lineage>
        <taxon>Eukaryota</taxon>
        <taxon>Metazoa</taxon>
        <taxon>Cnidaria</taxon>
        <taxon>Anthozoa</taxon>
        <taxon>Hexacorallia</taxon>
        <taxon>Scleractinia</taxon>
        <taxon>Caryophylliina</taxon>
        <taxon>Caryophylliidae</taxon>
        <taxon>Desmophyllum</taxon>
    </lineage>
</organism>
<dbReference type="Proteomes" id="UP001163046">
    <property type="component" value="Unassembled WGS sequence"/>
</dbReference>
<dbReference type="OrthoDB" id="2161780at2759"/>
<gene>
    <name evidence="1" type="ORF">OS493_026021</name>
</gene>
<name>A0A9W9YLA3_9CNID</name>
<dbReference type="EMBL" id="MU827323">
    <property type="protein sequence ID" value="KAJ7356264.1"/>
    <property type="molecule type" value="Genomic_DNA"/>
</dbReference>
<dbReference type="AlphaFoldDB" id="A0A9W9YLA3"/>
<reference evidence="1" key="1">
    <citation type="submission" date="2023-01" db="EMBL/GenBank/DDBJ databases">
        <title>Genome assembly of the deep-sea coral Lophelia pertusa.</title>
        <authorList>
            <person name="Herrera S."/>
            <person name="Cordes E."/>
        </authorList>
    </citation>
    <scope>NUCLEOTIDE SEQUENCE</scope>
    <source>
        <strain evidence="1">USNM1676648</strain>
        <tissue evidence="1">Polyp</tissue>
    </source>
</reference>
<sequence length="199" mass="22128">MEYLTEIGPDTLVPCFTVNLKGNKSIDVCNSINMAIFQDLSHSDGEKTVRRIPMLVTSSSMLHHKHSTALKSFKKRLGLDHKDDSPVKFVITTCMDPWGTSVDFLNHLAGIMRNSVLCAIGTVKDPKSYHDFVTTGVVNSENELIACYAGNFQDTSKQYGTLAKLKFNSESQAKDYTTKQDALMRTSTESQPIVFRKPG</sequence>
<proteinExistence type="predicted"/>
<comment type="caution">
    <text evidence="1">The sequence shown here is derived from an EMBL/GenBank/DDBJ whole genome shotgun (WGS) entry which is preliminary data.</text>
</comment>
<protein>
    <submittedName>
        <fullName evidence="1">Uncharacterized protein</fullName>
    </submittedName>
</protein>